<accession>A0ABU0XIV2</accession>
<name>A0ABU0XIV2_9MICO</name>
<evidence type="ECO:0000313" key="1">
    <source>
        <dbReference type="EMBL" id="MDQ4215068.1"/>
    </source>
</evidence>
<protein>
    <submittedName>
        <fullName evidence="1">Uncharacterized protein</fullName>
    </submittedName>
</protein>
<evidence type="ECO:0000313" key="2">
    <source>
        <dbReference type="Proteomes" id="UP001230289"/>
    </source>
</evidence>
<proteinExistence type="predicted"/>
<dbReference type="RefSeq" id="WP_308490019.1">
    <property type="nucleotide sequence ID" value="NZ_JAVFCB010000008.1"/>
</dbReference>
<reference evidence="1 2" key="1">
    <citation type="submission" date="2023-08" db="EMBL/GenBank/DDBJ databases">
        <title>Microbacterium sp. nov., isolated from a waste landfill.</title>
        <authorList>
            <person name="Wen W."/>
        </authorList>
    </citation>
    <scope>NUCLEOTIDE SEQUENCE [LARGE SCALE GENOMIC DNA]</scope>
    <source>
        <strain evidence="1 2">ASV81</strain>
    </source>
</reference>
<dbReference type="Proteomes" id="UP001230289">
    <property type="component" value="Unassembled WGS sequence"/>
</dbReference>
<keyword evidence="2" id="KW-1185">Reference proteome</keyword>
<comment type="caution">
    <text evidence="1">The sequence shown here is derived from an EMBL/GenBank/DDBJ whole genome shotgun (WGS) entry which is preliminary data.</text>
</comment>
<gene>
    <name evidence="1" type="ORF">RBR11_14185</name>
</gene>
<organism evidence="1 2">
    <name type="scientific">Microbacterium capsulatum</name>
    <dbReference type="NCBI Taxonomy" id="3041921"/>
    <lineage>
        <taxon>Bacteria</taxon>
        <taxon>Bacillati</taxon>
        <taxon>Actinomycetota</taxon>
        <taxon>Actinomycetes</taxon>
        <taxon>Micrococcales</taxon>
        <taxon>Microbacteriaceae</taxon>
        <taxon>Microbacterium</taxon>
    </lineage>
</organism>
<dbReference type="EMBL" id="JAVFCB010000008">
    <property type="protein sequence ID" value="MDQ4215068.1"/>
    <property type="molecule type" value="Genomic_DNA"/>
</dbReference>
<sequence length="246" mass="26573">MTDLESLVPPYEPAADTLAFAGKAALTMVPIVGSVAAETLAHALATRQAERQHEFDVAIARALAETIERLDQNITVEDIVQSDEFIAAVTRAQRTAAETASQQKRHRLAAAVAHAGRWAGFSVSEREQFTRLVDDFDEMHVWLLHYFTDPAAWLKARGLYEQHSNIYMGGIDGPLGSALGLDGSVWGAPVRQAAADLERAGLASIPLGTIMTAQGIFDPRTNGKGQRFLAFINEPNSLAAEPPEAL</sequence>